<evidence type="ECO:0000313" key="1">
    <source>
        <dbReference type="EMBL" id="KAL3266310.1"/>
    </source>
</evidence>
<accession>A0ABD2MJ16</accession>
<dbReference type="Proteomes" id="UP001516400">
    <property type="component" value="Unassembled WGS sequence"/>
</dbReference>
<evidence type="ECO:0000313" key="2">
    <source>
        <dbReference type="Proteomes" id="UP001516400"/>
    </source>
</evidence>
<dbReference type="EMBL" id="JABFTP020000001">
    <property type="protein sequence ID" value="KAL3266310.1"/>
    <property type="molecule type" value="Genomic_DNA"/>
</dbReference>
<comment type="caution">
    <text evidence="1">The sequence shown here is derived from an EMBL/GenBank/DDBJ whole genome shotgun (WGS) entry which is preliminary data.</text>
</comment>
<gene>
    <name evidence="1" type="ORF">HHI36_010488</name>
</gene>
<keyword evidence="2" id="KW-1185">Reference proteome</keyword>
<protein>
    <submittedName>
        <fullName evidence="1">Uncharacterized protein</fullName>
    </submittedName>
</protein>
<organism evidence="1 2">
    <name type="scientific">Cryptolaemus montrouzieri</name>
    <dbReference type="NCBI Taxonomy" id="559131"/>
    <lineage>
        <taxon>Eukaryota</taxon>
        <taxon>Metazoa</taxon>
        <taxon>Ecdysozoa</taxon>
        <taxon>Arthropoda</taxon>
        <taxon>Hexapoda</taxon>
        <taxon>Insecta</taxon>
        <taxon>Pterygota</taxon>
        <taxon>Neoptera</taxon>
        <taxon>Endopterygota</taxon>
        <taxon>Coleoptera</taxon>
        <taxon>Polyphaga</taxon>
        <taxon>Cucujiformia</taxon>
        <taxon>Coccinelloidea</taxon>
        <taxon>Coccinellidae</taxon>
        <taxon>Scymninae</taxon>
        <taxon>Scymnini</taxon>
        <taxon>Cryptolaemus</taxon>
    </lineage>
</organism>
<dbReference type="AlphaFoldDB" id="A0ABD2MJ16"/>
<proteinExistence type="predicted"/>
<name>A0ABD2MJ16_9CUCU</name>
<sequence>MANKIFYFSNQRDMGDLMKLGFDDDDLMQTEDLDQENGIASEDKLEENVDDTATEQECIDDSDNEVCAVEEEVEGLFALGKNKKSKWIRRSPNKCRRRGAENIIVRLPGVIGTARQAIAPIECWNNFFH</sequence>
<reference evidence="1 2" key="1">
    <citation type="journal article" date="2021" name="BMC Biol.">
        <title>Horizontally acquired antibacterial genes associated with adaptive radiation of ladybird beetles.</title>
        <authorList>
            <person name="Li H.S."/>
            <person name="Tang X.F."/>
            <person name="Huang Y.H."/>
            <person name="Xu Z.Y."/>
            <person name="Chen M.L."/>
            <person name="Du X.Y."/>
            <person name="Qiu B.Y."/>
            <person name="Chen P.T."/>
            <person name="Zhang W."/>
            <person name="Slipinski A."/>
            <person name="Escalona H.E."/>
            <person name="Waterhouse R.M."/>
            <person name="Zwick A."/>
            <person name="Pang H."/>
        </authorList>
    </citation>
    <scope>NUCLEOTIDE SEQUENCE [LARGE SCALE GENOMIC DNA]</scope>
    <source>
        <strain evidence="1">SYSU2018</strain>
    </source>
</reference>